<organism evidence="2 3">
    <name type="scientific">Stentor coeruleus</name>
    <dbReference type="NCBI Taxonomy" id="5963"/>
    <lineage>
        <taxon>Eukaryota</taxon>
        <taxon>Sar</taxon>
        <taxon>Alveolata</taxon>
        <taxon>Ciliophora</taxon>
        <taxon>Postciliodesmatophora</taxon>
        <taxon>Heterotrichea</taxon>
        <taxon>Heterotrichida</taxon>
        <taxon>Stentoridae</taxon>
        <taxon>Stentor</taxon>
    </lineage>
</organism>
<evidence type="ECO:0000256" key="1">
    <source>
        <dbReference type="SAM" id="Phobius"/>
    </source>
</evidence>
<dbReference type="EMBL" id="MPUH01000093">
    <property type="protein sequence ID" value="OMJ90914.1"/>
    <property type="molecule type" value="Genomic_DNA"/>
</dbReference>
<dbReference type="Proteomes" id="UP000187209">
    <property type="component" value="Unassembled WGS sequence"/>
</dbReference>
<sequence>MKSAEWYKAREARKKKWVARLNYLSDRVQAVLWVLAAIFVIYYSNFFHVMWESEKINSMFFGISLITFGIFTSMTIYASFALPNFEDIEVIAPRLIPVASMFGFICFMSSLIAFWPVWGWYTPLMLITMLMGYLMAGSFLPKSTFGSVLFLVMFIGSALSSRYIPHEGLLH</sequence>
<keyword evidence="1" id="KW-1133">Transmembrane helix</keyword>
<feature type="transmembrane region" description="Helical" evidence="1">
    <location>
        <begin position="147"/>
        <end position="164"/>
    </location>
</feature>
<protein>
    <submittedName>
        <fullName evidence="2">Uncharacterized protein</fullName>
    </submittedName>
</protein>
<keyword evidence="1" id="KW-0472">Membrane</keyword>
<dbReference type="Pfam" id="PF20479">
    <property type="entry name" value="TMEM128"/>
    <property type="match status" value="1"/>
</dbReference>
<reference evidence="2 3" key="1">
    <citation type="submission" date="2016-11" db="EMBL/GenBank/DDBJ databases">
        <title>The macronuclear genome of Stentor coeruleus: a giant cell with tiny introns.</title>
        <authorList>
            <person name="Slabodnick M."/>
            <person name="Ruby J.G."/>
            <person name="Reiff S.B."/>
            <person name="Swart E.C."/>
            <person name="Gosai S."/>
            <person name="Prabakaran S."/>
            <person name="Witkowska E."/>
            <person name="Larue G.E."/>
            <person name="Fisher S."/>
            <person name="Freeman R.M."/>
            <person name="Gunawardena J."/>
            <person name="Chu W."/>
            <person name="Stover N.A."/>
            <person name="Gregory B.D."/>
            <person name="Nowacki M."/>
            <person name="Derisi J."/>
            <person name="Roy S.W."/>
            <person name="Marshall W.F."/>
            <person name="Sood P."/>
        </authorList>
    </citation>
    <scope>NUCLEOTIDE SEQUENCE [LARGE SCALE GENOMIC DNA]</scope>
    <source>
        <strain evidence="2">WM001</strain>
    </source>
</reference>
<proteinExistence type="predicted"/>
<evidence type="ECO:0000313" key="2">
    <source>
        <dbReference type="EMBL" id="OMJ90914.1"/>
    </source>
</evidence>
<dbReference type="OrthoDB" id="58903at2759"/>
<dbReference type="AlphaFoldDB" id="A0A1R2CPJ0"/>
<feature type="transmembrane region" description="Helical" evidence="1">
    <location>
        <begin position="56"/>
        <end position="83"/>
    </location>
</feature>
<keyword evidence="3" id="KW-1185">Reference proteome</keyword>
<accession>A0A1R2CPJ0</accession>
<keyword evidence="1" id="KW-0812">Transmembrane</keyword>
<dbReference type="PANTHER" id="PTHR31134">
    <property type="entry name" value="TRANSMEMBRANE PROTEIN 128"/>
    <property type="match status" value="1"/>
</dbReference>
<feature type="transmembrane region" description="Helical" evidence="1">
    <location>
        <begin position="121"/>
        <end position="140"/>
    </location>
</feature>
<name>A0A1R2CPJ0_9CILI</name>
<comment type="caution">
    <text evidence="2">The sequence shown here is derived from an EMBL/GenBank/DDBJ whole genome shotgun (WGS) entry which is preliminary data.</text>
</comment>
<feature type="transmembrane region" description="Helical" evidence="1">
    <location>
        <begin position="95"/>
        <end position="115"/>
    </location>
</feature>
<gene>
    <name evidence="2" type="ORF">SteCoe_6678</name>
</gene>
<dbReference type="InterPro" id="IPR033579">
    <property type="entry name" value="TMEM128"/>
</dbReference>
<dbReference type="PANTHER" id="PTHR31134:SF1">
    <property type="entry name" value="TRANSMEMBRANE PROTEIN 128"/>
    <property type="match status" value="1"/>
</dbReference>
<feature type="transmembrane region" description="Helical" evidence="1">
    <location>
        <begin position="21"/>
        <end position="44"/>
    </location>
</feature>
<evidence type="ECO:0000313" key="3">
    <source>
        <dbReference type="Proteomes" id="UP000187209"/>
    </source>
</evidence>